<dbReference type="Proteomes" id="UP001499954">
    <property type="component" value="Unassembled WGS sequence"/>
</dbReference>
<keyword evidence="2" id="KW-1185">Reference proteome</keyword>
<gene>
    <name evidence="1" type="ORF">GCM10009717_21560</name>
</gene>
<comment type="caution">
    <text evidence="1">The sequence shown here is derived from an EMBL/GenBank/DDBJ whole genome shotgun (WGS) entry which is preliminary data.</text>
</comment>
<dbReference type="EMBL" id="BAAAMK010000004">
    <property type="protein sequence ID" value="GAA1955273.1"/>
    <property type="molecule type" value="Genomic_DNA"/>
</dbReference>
<accession>A0ABP5BZD5</accession>
<proteinExistence type="predicted"/>
<name>A0ABP5BZD5_9MICO</name>
<dbReference type="RefSeq" id="WP_157416066.1">
    <property type="nucleotide sequence ID" value="NZ_BAAAMK010000004.1"/>
</dbReference>
<reference evidence="2" key="1">
    <citation type="journal article" date="2019" name="Int. J. Syst. Evol. Microbiol.">
        <title>The Global Catalogue of Microorganisms (GCM) 10K type strain sequencing project: providing services to taxonomists for standard genome sequencing and annotation.</title>
        <authorList>
            <consortium name="The Broad Institute Genomics Platform"/>
            <consortium name="The Broad Institute Genome Sequencing Center for Infectious Disease"/>
            <person name="Wu L."/>
            <person name="Ma J."/>
        </authorList>
    </citation>
    <scope>NUCLEOTIDE SEQUENCE [LARGE SCALE GENOMIC DNA]</scope>
    <source>
        <strain evidence="2">JCM 13584</strain>
    </source>
</reference>
<protein>
    <submittedName>
        <fullName evidence="1">Uncharacterized protein</fullName>
    </submittedName>
</protein>
<evidence type="ECO:0000313" key="1">
    <source>
        <dbReference type="EMBL" id="GAA1955273.1"/>
    </source>
</evidence>
<sequence>MAEELSELDATERGRFAIFTESGSIYEIEISGNAARLCRHPNADTGSSSLYRDNETIELHDFTAAVGQSAAFKFLKDDPTLSPDYFATFRLTTPVVRIIRLEWE</sequence>
<organism evidence="1 2">
    <name type="scientific">Agromyces allii</name>
    <dbReference type="NCBI Taxonomy" id="393607"/>
    <lineage>
        <taxon>Bacteria</taxon>
        <taxon>Bacillati</taxon>
        <taxon>Actinomycetota</taxon>
        <taxon>Actinomycetes</taxon>
        <taxon>Micrococcales</taxon>
        <taxon>Microbacteriaceae</taxon>
        <taxon>Agromyces</taxon>
    </lineage>
</organism>
<evidence type="ECO:0000313" key="2">
    <source>
        <dbReference type="Proteomes" id="UP001499954"/>
    </source>
</evidence>